<dbReference type="SUPFAM" id="SSF53098">
    <property type="entry name" value="Ribonuclease H-like"/>
    <property type="match status" value="1"/>
</dbReference>
<dbReference type="RefSeq" id="WP_337097668.1">
    <property type="nucleotide sequence ID" value="NZ_JAPYKO010000059.1"/>
</dbReference>
<dbReference type="InterPro" id="IPR048020">
    <property type="entry name" value="Transpos_IS3"/>
</dbReference>
<dbReference type="PANTHER" id="PTHR46889">
    <property type="entry name" value="TRANSPOSASE INSF FOR INSERTION SEQUENCE IS3B-RELATED"/>
    <property type="match status" value="1"/>
</dbReference>
<proteinExistence type="predicted"/>
<dbReference type="Pfam" id="PF13333">
    <property type="entry name" value="rve_2"/>
    <property type="match status" value="1"/>
</dbReference>
<feature type="coiled-coil region" evidence="1">
    <location>
        <begin position="53"/>
        <end position="80"/>
    </location>
</feature>
<dbReference type="EMBL" id="JAPYKO010000059">
    <property type="protein sequence ID" value="MEI9407015.1"/>
    <property type="molecule type" value="Genomic_DNA"/>
</dbReference>
<evidence type="ECO:0000313" key="4">
    <source>
        <dbReference type="Proteomes" id="UP001366503"/>
    </source>
</evidence>
<dbReference type="NCBIfam" id="NF033516">
    <property type="entry name" value="transpos_IS3"/>
    <property type="match status" value="1"/>
</dbReference>
<keyword evidence="4" id="KW-1185">Reference proteome</keyword>
<dbReference type="Pfam" id="PF00665">
    <property type="entry name" value="rve"/>
    <property type="match status" value="1"/>
</dbReference>
<protein>
    <submittedName>
        <fullName evidence="3">IS3 family transposase</fullName>
    </submittedName>
</protein>
<feature type="domain" description="Integrase catalytic" evidence="2">
    <location>
        <begin position="210"/>
        <end position="373"/>
    </location>
</feature>
<sequence>MARYRTHSIEFKRQVAQEYLSGETLHGLAKRHDIQRQLIRVGAHYEQGALDEDAQAADLIQEYEARIAALERLVGKQALELEFLKGALKSAPLPRSGTTSVITWPRGVSVAQGCRLMGIARSTYYDRPELPTDDTAIVGAMFEVCDVFESYGYRRVGAALRQQGLVVNHKKIRRLMREHDLQPKIRRRFIATTDSGHGWPIYPNLARDFLPTGPNQLWVGDITYVALPTRFIYVAIILDAWSRLVVGYAIGRSIDARLTTAALQAAIARRQPPPGCIHHSDRGSQYAAEAYRRVLAGVDLLGSMGRKGNPYDNAKAESFMKTLKVEAVYPMALETFEDVTEHLSHFIDEVYNKQRLHSALGYLSPQQVEDQHIRQTGQNAA</sequence>
<gene>
    <name evidence="3" type="ORF">O7A05_33470</name>
</gene>
<name>A0ABU8KMR8_9HYPH</name>
<dbReference type="Gene3D" id="3.30.420.10">
    <property type="entry name" value="Ribonuclease H-like superfamily/Ribonuclease H"/>
    <property type="match status" value="1"/>
</dbReference>
<evidence type="ECO:0000313" key="3">
    <source>
        <dbReference type="EMBL" id="MEI9407015.1"/>
    </source>
</evidence>
<reference evidence="3 4" key="1">
    <citation type="submission" date="2022-12" db="EMBL/GenBank/DDBJ databases">
        <authorList>
            <person name="Muema E."/>
        </authorList>
    </citation>
    <scope>NUCLEOTIDE SEQUENCE [LARGE SCALE GENOMIC DNA]</scope>
    <source>
        <strain evidence="4">1330</strain>
    </source>
</reference>
<keyword evidence="1" id="KW-0175">Coiled coil</keyword>
<comment type="caution">
    <text evidence="3">The sequence shown here is derived from an EMBL/GenBank/DDBJ whole genome shotgun (WGS) entry which is preliminary data.</text>
</comment>
<dbReference type="InterPro" id="IPR012337">
    <property type="entry name" value="RNaseH-like_sf"/>
</dbReference>
<dbReference type="InterPro" id="IPR001584">
    <property type="entry name" value="Integrase_cat-core"/>
</dbReference>
<evidence type="ECO:0000259" key="2">
    <source>
        <dbReference type="PROSITE" id="PS50994"/>
    </source>
</evidence>
<dbReference type="InterPro" id="IPR050900">
    <property type="entry name" value="Transposase_IS3/IS150/IS904"/>
</dbReference>
<dbReference type="PROSITE" id="PS50994">
    <property type="entry name" value="INTEGRASE"/>
    <property type="match status" value="1"/>
</dbReference>
<dbReference type="Pfam" id="PF13276">
    <property type="entry name" value="HTH_21"/>
    <property type="match status" value="1"/>
</dbReference>
<dbReference type="InterPro" id="IPR025948">
    <property type="entry name" value="HTH-like_dom"/>
</dbReference>
<accession>A0ABU8KMR8</accession>
<dbReference type="Proteomes" id="UP001366503">
    <property type="component" value="Unassembled WGS sequence"/>
</dbReference>
<evidence type="ECO:0000256" key="1">
    <source>
        <dbReference type="SAM" id="Coils"/>
    </source>
</evidence>
<dbReference type="PANTHER" id="PTHR46889:SF7">
    <property type="entry name" value="TRANSPOSASE FOR INSERTION SEQUENCE ELEMENT IS904"/>
    <property type="match status" value="1"/>
</dbReference>
<organism evidence="3 4">
    <name type="scientific">Mesorhizobium argentiipisi</name>
    <dbReference type="NCBI Taxonomy" id="3015175"/>
    <lineage>
        <taxon>Bacteria</taxon>
        <taxon>Pseudomonadati</taxon>
        <taxon>Pseudomonadota</taxon>
        <taxon>Alphaproteobacteria</taxon>
        <taxon>Hyphomicrobiales</taxon>
        <taxon>Phyllobacteriaceae</taxon>
        <taxon>Mesorhizobium</taxon>
    </lineage>
</organism>
<dbReference type="InterPro" id="IPR036397">
    <property type="entry name" value="RNaseH_sf"/>
</dbReference>